<dbReference type="Pfam" id="PF01578">
    <property type="entry name" value="Cytochrom_C_asm"/>
    <property type="match status" value="1"/>
</dbReference>
<organism evidence="5 6">
    <name type="scientific">Methanococcoides vulcani</name>
    <dbReference type="NCBI Taxonomy" id="1353158"/>
    <lineage>
        <taxon>Archaea</taxon>
        <taxon>Methanobacteriati</taxon>
        <taxon>Methanobacteriota</taxon>
        <taxon>Stenosarchaea group</taxon>
        <taxon>Methanomicrobia</taxon>
        <taxon>Methanosarcinales</taxon>
        <taxon>Methanosarcinaceae</taxon>
        <taxon>Methanococcoides</taxon>
    </lineage>
</organism>
<dbReference type="GO" id="GO:0020037">
    <property type="term" value="F:heme binding"/>
    <property type="evidence" value="ECO:0007669"/>
    <property type="project" value="InterPro"/>
</dbReference>
<name>A0A1H9YKL9_9EURY</name>
<dbReference type="GO" id="GO:0017004">
    <property type="term" value="P:cytochrome complex assembly"/>
    <property type="evidence" value="ECO:0007669"/>
    <property type="project" value="UniProtKB-KW"/>
</dbReference>
<feature type="transmembrane region" description="Helical" evidence="3">
    <location>
        <begin position="6"/>
        <end position="24"/>
    </location>
</feature>
<dbReference type="EMBL" id="FOHQ01000001">
    <property type="protein sequence ID" value="SES69510.1"/>
    <property type="molecule type" value="Genomic_DNA"/>
</dbReference>
<proteinExistence type="inferred from homology"/>
<evidence type="ECO:0000259" key="4">
    <source>
        <dbReference type="Pfam" id="PF01578"/>
    </source>
</evidence>
<feature type="transmembrane region" description="Helical" evidence="3">
    <location>
        <begin position="289"/>
        <end position="308"/>
    </location>
</feature>
<gene>
    <name evidence="5" type="ORF">SAMN04488587_0637</name>
</gene>
<evidence type="ECO:0000256" key="2">
    <source>
        <dbReference type="ARBA" id="ARBA00022748"/>
    </source>
</evidence>
<dbReference type="PRINTS" id="PR01410">
    <property type="entry name" value="CCBIOGENESIS"/>
</dbReference>
<keyword evidence="3" id="KW-0472">Membrane</keyword>
<sequence>MNFGMILIWIAFILGAGSVIYSIIHLRTNNAHAVSLSRKLELGCTVLITLAILMLIYYLLTVSASYVYVYMHSSIDLEFVYRLSALWAGQEGSFLLWTWFTLLMLLAMQYTGHTKELSDTRLMNITRAICLCIVTVFLMLLVLKNPFSMYYGGVGAYVDISNWNPFVSAYPLVDGQGMNPLLRNPWMAVHPPVLFLGYAAFTLPFAAALATLLIDDERWIKISRDWMRLAWLFLTAGIGLGGFWAYEVLGWGAWYWTWDPVETSSLIPWITATAYLHSQTRVQQGEYRFLAPMLAVVSFILVIFATFVTRSGMWVSVHSWQDFTLEGMIIAIFLLVLLGSSLVLLVRRYFEENEDRC</sequence>
<dbReference type="RefSeq" id="WP_091688860.1">
    <property type="nucleotide sequence ID" value="NZ_CAAGSJ010000003.1"/>
</dbReference>
<protein>
    <submittedName>
        <fullName evidence="5">Cytochrome c-type biogenesis protein CcmF</fullName>
    </submittedName>
</protein>
<dbReference type="GO" id="GO:0016020">
    <property type="term" value="C:membrane"/>
    <property type="evidence" value="ECO:0007669"/>
    <property type="project" value="InterPro"/>
</dbReference>
<accession>A0A1H9YKL9</accession>
<feature type="transmembrane region" description="Helical" evidence="3">
    <location>
        <begin position="45"/>
        <end position="69"/>
    </location>
</feature>
<reference evidence="6" key="1">
    <citation type="submission" date="2016-10" db="EMBL/GenBank/DDBJ databases">
        <authorList>
            <person name="Varghese N."/>
            <person name="Submissions S."/>
        </authorList>
    </citation>
    <scope>NUCLEOTIDE SEQUENCE [LARGE SCALE GENOMIC DNA]</scope>
    <source>
        <strain evidence="6">SLH 33</strain>
    </source>
</reference>
<feature type="transmembrane region" description="Helical" evidence="3">
    <location>
        <begin position="328"/>
        <end position="346"/>
    </location>
</feature>
<feature type="transmembrane region" description="Helical" evidence="3">
    <location>
        <begin position="124"/>
        <end position="143"/>
    </location>
</feature>
<dbReference type="OrthoDB" id="15291at2157"/>
<dbReference type="STRING" id="1353158.SAMN04488587_0637"/>
<feature type="transmembrane region" description="Helical" evidence="3">
    <location>
        <begin position="226"/>
        <end position="246"/>
    </location>
</feature>
<evidence type="ECO:0000256" key="1">
    <source>
        <dbReference type="ARBA" id="ARBA00009186"/>
    </source>
</evidence>
<feature type="transmembrane region" description="Helical" evidence="3">
    <location>
        <begin position="94"/>
        <end position="112"/>
    </location>
</feature>
<feature type="transmembrane region" description="Helical" evidence="3">
    <location>
        <begin position="193"/>
        <end position="214"/>
    </location>
</feature>
<comment type="similarity">
    <text evidence="1">Belongs to the CcmF/CycK/Ccl1/NrfE/CcsA family.</text>
</comment>
<dbReference type="InterPro" id="IPR002541">
    <property type="entry name" value="Cyt_c_assembly"/>
</dbReference>
<dbReference type="AlphaFoldDB" id="A0A1H9YKL9"/>
<evidence type="ECO:0000313" key="6">
    <source>
        <dbReference type="Proteomes" id="UP000243338"/>
    </source>
</evidence>
<evidence type="ECO:0000256" key="3">
    <source>
        <dbReference type="SAM" id="Phobius"/>
    </source>
</evidence>
<dbReference type="PANTHER" id="PTHR43653:SF1">
    <property type="entry name" value="CYTOCHROME C-TYPE BIOGENESIS PROTEIN CCMF"/>
    <property type="match status" value="1"/>
</dbReference>
<dbReference type="Proteomes" id="UP000243338">
    <property type="component" value="Unassembled WGS sequence"/>
</dbReference>
<dbReference type="InterPro" id="IPR003567">
    <property type="entry name" value="Cyt_c_biogenesis"/>
</dbReference>
<keyword evidence="6" id="KW-1185">Reference proteome</keyword>
<keyword evidence="3" id="KW-0812">Transmembrane</keyword>
<evidence type="ECO:0000313" key="5">
    <source>
        <dbReference type="EMBL" id="SES69510.1"/>
    </source>
</evidence>
<feature type="domain" description="Cytochrome c assembly protein" evidence="4">
    <location>
        <begin position="87"/>
        <end position="311"/>
    </location>
</feature>
<keyword evidence="3" id="KW-1133">Transmembrane helix</keyword>
<keyword evidence="2" id="KW-0201">Cytochrome c-type biogenesis</keyword>
<dbReference type="GO" id="GO:0015232">
    <property type="term" value="F:heme transmembrane transporter activity"/>
    <property type="evidence" value="ECO:0007669"/>
    <property type="project" value="InterPro"/>
</dbReference>
<dbReference type="PANTHER" id="PTHR43653">
    <property type="entry name" value="CYTOCHROME C ASSEMBLY PROTEIN-RELATED"/>
    <property type="match status" value="1"/>
</dbReference>
<feature type="transmembrane region" description="Helical" evidence="3">
    <location>
        <begin position="258"/>
        <end position="277"/>
    </location>
</feature>